<evidence type="ECO:0000256" key="1">
    <source>
        <dbReference type="SAM" id="MobiDB-lite"/>
    </source>
</evidence>
<protein>
    <submittedName>
        <fullName evidence="2">Uncharacterized protein</fullName>
    </submittedName>
</protein>
<reference evidence="3" key="1">
    <citation type="journal article" date="2020" name="MBio">
        <title>Horizontal gene transfer to a defensive symbiont with a reduced genome amongst a multipartite beetle microbiome.</title>
        <authorList>
            <person name="Waterworth S.C."/>
            <person name="Florez L.V."/>
            <person name="Rees E.R."/>
            <person name="Hertweck C."/>
            <person name="Kaltenpoth M."/>
            <person name="Kwan J.C."/>
        </authorList>
    </citation>
    <scope>NUCLEOTIDE SEQUENCE [LARGE SCALE GENOMIC DNA]</scope>
</reference>
<organism evidence="2 3">
    <name type="scientific">Acinetobacter bereziniae</name>
    <name type="common">Acinetobacter genomosp. 10</name>
    <dbReference type="NCBI Taxonomy" id="106648"/>
    <lineage>
        <taxon>Bacteria</taxon>
        <taxon>Pseudomonadati</taxon>
        <taxon>Pseudomonadota</taxon>
        <taxon>Gammaproteobacteria</taxon>
        <taxon>Moraxellales</taxon>
        <taxon>Moraxellaceae</taxon>
        <taxon>Acinetobacter</taxon>
    </lineage>
</organism>
<dbReference type="AlphaFoldDB" id="A0A833PGP6"/>
<dbReference type="EMBL" id="WNDP01000027">
    <property type="protein sequence ID" value="KAF1026182.1"/>
    <property type="molecule type" value="Genomic_DNA"/>
</dbReference>
<evidence type="ECO:0000313" key="3">
    <source>
        <dbReference type="Proteomes" id="UP000490535"/>
    </source>
</evidence>
<gene>
    <name evidence="2" type="ORF">GAK29_01444</name>
</gene>
<accession>A0A833PGP6</accession>
<name>A0A833PGP6_ACIBZ</name>
<dbReference type="Proteomes" id="UP000490535">
    <property type="component" value="Unassembled WGS sequence"/>
</dbReference>
<feature type="region of interest" description="Disordered" evidence="1">
    <location>
        <begin position="1"/>
        <end position="26"/>
    </location>
</feature>
<proteinExistence type="predicted"/>
<comment type="caution">
    <text evidence="2">The sequence shown here is derived from an EMBL/GenBank/DDBJ whole genome shotgun (WGS) entry which is preliminary data.</text>
</comment>
<evidence type="ECO:0000313" key="2">
    <source>
        <dbReference type="EMBL" id="KAF1026182.1"/>
    </source>
</evidence>
<sequence>MPLKKGSSKKAISENIKTEINSGKPQDQAVAIALSKAGKSKKKGKK</sequence>